<dbReference type="Proteomes" id="UP000275846">
    <property type="component" value="Unassembled WGS sequence"/>
</dbReference>
<name>A0A183SY08_SCHSO</name>
<proteinExistence type="predicted"/>
<organism evidence="4">
    <name type="scientific">Schistocephalus solidus</name>
    <name type="common">Tapeworm</name>
    <dbReference type="NCBI Taxonomy" id="70667"/>
    <lineage>
        <taxon>Eukaryota</taxon>
        <taxon>Metazoa</taxon>
        <taxon>Spiralia</taxon>
        <taxon>Lophotrochozoa</taxon>
        <taxon>Platyhelminthes</taxon>
        <taxon>Cestoda</taxon>
        <taxon>Eucestoda</taxon>
        <taxon>Diphyllobothriidea</taxon>
        <taxon>Diphyllobothriidae</taxon>
        <taxon>Schistocephalus</taxon>
    </lineage>
</organism>
<protein>
    <submittedName>
        <fullName evidence="2 4">Uncharacterized protein</fullName>
    </submittedName>
</protein>
<dbReference type="WBParaSite" id="SSLN_0000945501-mRNA-1">
    <property type="protein sequence ID" value="SSLN_0000945501-mRNA-1"/>
    <property type="gene ID" value="SSLN_0000945501"/>
</dbReference>
<feature type="region of interest" description="Disordered" evidence="1">
    <location>
        <begin position="133"/>
        <end position="153"/>
    </location>
</feature>
<gene>
    <name evidence="2" type="ORF">SSLN_LOCUS9106</name>
</gene>
<evidence type="ECO:0000313" key="4">
    <source>
        <dbReference type="WBParaSite" id="SSLN_0000945501-mRNA-1"/>
    </source>
</evidence>
<sequence length="153" mass="16283">MCEVLWELVRGSITKVVFGRSICLVQVVNAPVAAFSWYIPLTCGSSKLGSTKRSHPEQLPRPAGYTRSGSPVLCVSPHTVSLLPSPHSPPFCPPSISSPPCPPPLPSSRPFPLSPLIFLPPFSSPFPLTLRSKKSYGQGDSNHIGGPGESVVL</sequence>
<dbReference type="EMBL" id="UYSU01035041">
    <property type="protein sequence ID" value="VDL95491.1"/>
    <property type="molecule type" value="Genomic_DNA"/>
</dbReference>
<evidence type="ECO:0000256" key="1">
    <source>
        <dbReference type="SAM" id="MobiDB-lite"/>
    </source>
</evidence>
<dbReference type="AlphaFoldDB" id="A0A183SY08"/>
<reference evidence="2 3" key="2">
    <citation type="submission" date="2018-11" db="EMBL/GenBank/DDBJ databases">
        <authorList>
            <consortium name="Pathogen Informatics"/>
        </authorList>
    </citation>
    <scope>NUCLEOTIDE SEQUENCE [LARGE SCALE GENOMIC DNA]</scope>
    <source>
        <strain evidence="2 3">NST_G2</strain>
    </source>
</reference>
<reference evidence="4" key="1">
    <citation type="submission" date="2016-06" db="UniProtKB">
        <authorList>
            <consortium name="WormBaseParasite"/>
        </authorList>
    </citation>
    <scope>IDENTIFICATION</scope>
</reference>
<accession>A0A183SY08</accession>
<evidence type="ECO:0000313" key="3">
    <source>
        <dbReference type="Proteomes" id="UP000275846"/>
    </source>
</evidence>
<keyword evidence="3" id="KW-1185">Reference proteome</keyword>
<feature type="region of interest" description="Disordered" evidence="1">
    <location>
        <begin position="48"/>
        <end position="70"/>
    </location>
</feature>
<evidence type="ECO:0000313" key="2">
    <source>
        <dbReference type="EMBL" id="VDL95491.1"/>
    </source>
</evidence>